<feature type="signal peptide" evidence="1">
    <location>
        <begin position="1"/>
        <end position="21"/>
    </location>
</feature>
<dbReference type="Proteomes" id="UP001201549">
    <property type="component" value="Unassembled WGS sequence"/>
</dbReference>
<reference evidence="3" key="1">
    <citation type="submission" date="2023-07" db="EMBL/GenBank/DDBJ databases">
        <title>Shewanella mangrovi sp. nov., an acetaldehyde- degrading bacterium isolated from mangrove sediment.</title>
        <authorList>
            <person name="Liu Y."/>
        </authorList>
    </citation>
    <scope>NUCLEOTIDE SEQUENCE [LARGE SCALE GENOMIC DNA]</scope>
    <source>
        <strain evidence="3">C32</strain>
    </source>
</reference>
<organism evidence="2 3">
    <name type="scientific">Shewanella electrica</name>
    <dbReference type="NCBI Taxonomy" id="515560"/>
    <lineage>
        <taxon>Bacteria</taxon>
        <taxon>Pseudomonadati</taxon>
        <taxon>Pseudomonadota</taxon>
        <taxon>Gammaproteobacteria</taxon>
        <taxon>Alteromonadales</taxon>
        <taxon>Shewanellaceae</taxon>
        <taxon>Shewanella</taxon>
    </lineage>
</organism>
<gene>
    <name evidence="2" type="ORF">L9G74_00785</name>
</gene>
<feature type="chain" id="PRO_5046663378" evidence="1">
    <location>
        <begin position="22"/>
        <end position="276"/>
    </location>
</feature>
<name>A0ABT2FH80_9GAMM</name>
<comment type="caution">
    <text evidence="2">The sequence shown here is derived from an EMBL/GenBank/DDBJ whole genome shotgun (WGS) entry which is preliminary data.</text>
</comment>
<sequence length="276" mass="31013">MIKYWALALAGWLMWCSSLLAAPLSYSGDADRESYLHAASQQVLAWIQANDVAALADSVNYPVTIGGSEPEVSIHDADEFTHYFPHLFTEALRQQLRDSTQPSITWRGARVADGALWLTDICDDDLCQQVTVAITSFYSPEFYQQSFGRKAQQLLQQRMAADLAEELLPIKQNNLLWQTKDYLVRVDTLTDGQLRYAVWSAGKAMNSNPDLVLHNGEMHYDGSGGNYYYQFNNGKYVYRLDVVILGTAESPAGYLRVTRGERTLVEQPVVKVLTAQ</sequence>
<evidence type="ECO:0000313" key="2">
    <source>
        <dbReference type="EMBL" id="MCS4554970.1"/>
    </source>
</evidence>
<evidence type="ECO:0000313" key="3">
    <source>
        <dbReference type="Proteomes" id="UP001201549"/>
    </source>
</evidence>
<accession>A0ABT2FH80</accession>
<protein>
    <submittedName>
        <fullName evidence="2">Uncharacterized protein</fullName>
    </submittedName>
</protein>
<dbReference type="EMBL" id="JAKOGG010000001">
    <property type="protein sequence ID" value="MCS4554970.1"/>
    <property type="molecule type" value="Genomic_DNA"/>
</dbReference>
<keyword evidence="1" id="KW-0732">Signal</keyword>
<proteinExistence type="predicted"/>
<keyword evidence="3" id="KW-1185">Reference proteome</keyword>
<dbReference type="RefSeq" id="WP_238894325.1">
    <property type="nucleotide sequence ID" value="NZ_JAKOGG010000001.1"/>
</dbReference>
<evidence type="ECO:0000256" key="1">
    <source>
        <dbReference type="SAM" id="SignalP"/>
    </source>
</evidence>